<evidence type="ECO:0000313" key="2">
    <source>
        <dbReference type="EMBL" id="MEU7298230.1"/>
    </source>
</evidence>
<keyword evidence="3" id="KW-1185">Reference proteome</keyword>
<reference evidence="2 3" key="1">
    <citation type="submission" date="2024-06" db="EMBL/GenBank/DDBJ databases">
        <title>The Natural Products Discovery Center: Release of the First 8490 Sequenced Strains for Exploring Actinobacteria Biosynthetic Diversity.</title>
        <authorList>
            <person name="Kalkreuter E."/>
            <person name="Kautsar S.A."/>
            <person name="Yang D."/>
            <person name="Bader C.D."/>
            <person name="Teijaro C.N."/>
            <person name="Fluegel L."/>
            <person name="Davis C.M."/>
            <person name="Simpson J.R."/>
            <person name="Lauterbach L."/>
            <person name="Steele A.D."/>
            <person name="Gui C."/>
            <person name="Meng S."/>
            <person name="Li G."/>
            <person name="Viehrig K."/>
            <person name="Ye F."/>
            <person name="Su P."/>
            <person name="Kiefer A.F."/>
            <person name="Nichols A."/>
            <person name="Cepeda A.J."/>
            <person name="Yan W."/>
            <person name="Fan B."/>
            <person name="Jiang Y."/>
            <person name="Adhikari A."/>
            <person name="Zheng C.-J."/>
            <person name="Schuster L."/>
            <person name="Cowan T.M."/>
            <person name="Smanski M.J."/>
            <person name="Chevrette M.G."/>
            <person name="De Carvalho L.P.S."/>
            <person name="Shen B."/>
        </authorList>
    </citation>
    <scope>NUCLEOTIDE SEQUENCE [LARGE SCALE GENOMIC DNA]</scope>
    <source>
        <strain evidence="2 3">NPDC045705</strain>
    </source>
</reference>
<dbReference type="EMBL" id="JBEZAM010000104">
    <property type="protein sequence ID" value="MEU7298230.1"/>
    <property type="molecule type" value="Genomic_DNA"/>
</dbReference>
<feature type="region of interest" description="Disordered" evidence="1">
    <location>
        <begin position="85"/>
        <end position="189"/>
    </location>
</feature>
<feature type="compositionally biased region" description="Basic and acidic residues" evidence="1">
    <location>
        <begin position="131"/>
        <end position="141"/>
    </location>
</feature>
<gene>
    <name evidence="2" type="ORF">AB0A76_34410</name>
</gene>
<evidence type="ECO:0008006" key="4">
    <source>
        <dbReference type="Google" id="ProtNLM"/>
    </source>
</evidence>
<evidence type="ECO:0000256" key="1">
    <source>
        <dbReference type="SAM" id="MobiDB-lite"/>
    </source>
</evidence>
<feature type="compositionally biased region" description="Low complexity" evidence="1">
    <location>
        <begin position="161"/>
        <end position="177"/>
    </location>
</feature>
<dbReference type="RefSeq" id="WP_359216909.1">
    <property type="nucleotide sequence ID" value="NZ_JBEZAM010000104.1"/>
</dbReference>
<evidence type="ECO:0000313" key="3">
    <source>
        <dbReference type="Proteomes" id="UP001551210"/>
    </source>
</evidence>
<accession>A0ABV3D6X2</accession>
<comment type="caution">
    <text evidence="2">The sequence shown here is derived from an EMBL/GenBank/DDBJ whole genome shotgun (WGS) entry which is preliminary data.</text>
</comment>
<protein>
    <recommendedName>
        <fullName evidence="4">Primase</fullName>
    </recommendedName>
</protein>
<dbReference type="Proteomes" id="UP001551210">
    <property type="component" value="Unassembled WGS sequence"/>
</dbReference>
<proteinExistence type="predicted"/>
<organism evidence="2 3">
    <name type="scientific">Streptomyces exfoliatus</name>
    <name type="common">Streptomyces hydrogenans</name>
    <dbReference type="NCBI Taxonomy" id="1905"/>
    <lineage>
        <taxon>Bacteria</taxon>
        <taxon>Bacillati</taxon>
        <taxon>Actinomycetota</taxon>
        <taxon>Actinomycetes</taxon>
        <taxon>Kitasatosporales</taxon>
        <taxon>Streptomycetaceae</taxon>
        <taxon>Streptomyces</taxon>
    </lineage>
</organism>
<sequence>MNNAKIGTAILGGYMLGRTKKGKLAMGLAMAFAGSRIKPGQLGKSLAQSPLLSNVNQQVRGELTSAGKAAATTVLNAKAEHLADALHQRTASLRESGPKDEPEHEQEPEEQEPDEQEQEPEQEDEHEDEHEEQHEEEREGAGKGARAKAAAKKSGTTKQTASRASAPARSKSAQSKPSRTRSSRRPDDG</sequence>
<feature type="compositionally biased region" description="Acidic residues" evidence="1">
    <location>
        <begin position="103"/>
        <end position="130"/>
    </location>
</feature>
<name>A0ABV3D6X2_STREX</name>